<keyword evidence="2" id="KW-1185">Reference proteome</keyword>
<name>A0ABQ4C5K1_9ACTN</name>
<reference evidence="1 2" key="1">
    <citation type="submission" date="2021-01" db="EMBL/GenBank/DDBJ databases">
        <title>Whole genome shotgun sequence of Asanoa iriomotensis NBRC 100142.</title>
        <authorList>
            <person name="Komaki H."/>
            <person name="Tamura T."/>
        </authorList>
    </citation>
    <scope>NUCLEOTIDE SEQUENCE [LARGE SCALE GENOMIC DNA]</scope>
    <source>
        <strain evidence="1 2">NBRC 100142</strain>
    </source>
</reference>
<evidence type="ECO:0000313" key="2">
    <source>
        <dbReference type="Proteomes" id="UP000624325"/>
    </source>
</evidence>
<protein>
    <submittedName>
        <fullName evidence="1">Uncharacterized protein</fullName>
    </submittedName>
</protein>
<dbReference type="RefSeq" id="WP_203704406.1">
    <property type="nucleotide sequence ID" value="NZ_BAAALU010000015.1"/>
</dbReference>
<evidence type="ECO:0000313" key="1">
    <source>
        <dbReference type="EMBL" id="GIF58062.1"/>
    </source>
</evidence>
<gene>
    <name evidence="1" type="ORF">Air01nite_41570</name>
</gene>
<proteinExistence type="predicted"/>
<dbReference type="EMBL" id="BONC01000029">
    <property type="protein sequence ID" value="GIF58062.1"/>
    <property type="molecule type" value="Genomic_DNA"/>
</dbReference>
<sequence>MTQTRYFVSYMYQAGAGLGVGNCEVTWPKPITSMTDVRELTAFLDRQGLNNPTVLSFCPLDATSGGKPGGGAA</sequence>
<dbReference type="Proteomes" id="UP000624325">
    <property type="component" value="Unassembled WGS sequence"/>
</dbReference>
<comment type="caution">
    <text evidence="1">The sequence shown here is derived from an EMBL/GenBank/DDBJ whole genome shotgun (WGS) entry which is preliminary data.</text>
</comment>
<accession>A0ABQ4C5K1</accession>
<organism evidence="1 2">
    <name type="scientific">Asanoa iriomotensis</name>
    <dbReference type="NCBI Taxonomy" id="234613"/>
    <lineage>
        <taxon>Bacteria</taxon>
        <taxon>Bacillati</taxon>
        <taxon>Actinomycetota</taxon>
        <taxon>Actinomycetes</taxon>
        <taxon>Micromonosporales</taxon>
        <taxon>Micromonosporaceae</taxon>
        <taxon>Asanoa</taxon>
    </lineage>
</organism>